<proteinExistence type="inferred from homology"/>
<evidence type="ECO:0000256" key="1">
    <source>
        <dbReference type="ARBA" id="ARBA00004651"/>
    </source>
</evidence>
<sequence>MKQPRNLSSLAGMVAFLLLCVLASTNVTSINWHCIFWSISVQFILALILLRTDWGISGIEWVAACVESFMENGYKASKFVFVSIYCLISFQSLPLLFLVNSFLAILYHVGLMQILIRGIGKFLSSTLGTTPPESLSVSANMFLGSSQSALVIKPYLNSMSKSELFSMMVGGFASVSGAVFGIFINFGAPAKHLLTACIMSAPASFAISKLLVPESKKNRNKDWEDADLDIQKYKNLIDATGRGALEAVTVCSSVIVNLYVFYALLQFINSLMIWTGERIGVQGLSFQYIISYLLLPIPMLMGVDLVDCRGVAKLIGYKLVGTNGLAFIMLGKLRENKELYLEYSLGANRTWHYKGDDIILDSWNTTLAATYAMCGFSNFASMGIMMGTLFALAPKRQELLVNIILKAMIAGNIACYLTACIAGKVKI</sequence>
<name>V4BB90_LOTGI</name>
<dbReference type="HOGENOM" id="CLU_016813_4_2_1"/>
<evidence type="ECO:0008006" key="13">
    <source>
        <dbReference type="Google" id="ProtNLM"/>
    </source>
</evidence>
<comment type="subcellular location">
    <subcellularLocation>
        <location evidence="1">Cell membrane</location>
        <topology evidence="1">Multi-pass membrane protein</topology>
    </subcellularLocation>
</comment>
<dbReference type="STRING" id="225164.V4BB90"/>
<dbReference type="CTD" id="20232956"/>
<feature type="transmembrane region" description="Helical" evidence="7">
    <location>
        <begin position="285"/>
        <end position="303"/>
    </location>
</feature>
<keyword evidence="4 7" id="KW-0812">Transmembrane</keyword>
<accession>V4BB90</accession>
<keyword evidence="6 7" id="KW-0472">Membrane</keyword>
<feature type="transmembrane region" description="Helical" evidence="7">
    <location>
        <begin position="244"/>
        <end position="265"/>
    </location>
</feature>
<dbReference type="Proteomes" id="UP000030746">
    <property type="component" value="Unassembled WGS sequence"/>
</dbReference>
<gene>
    <name evidence="11" type="ORF">LOTGIDRAFT_129447</name>
</gene>
<feature type="transmembrane region" description="Helical" evidence="7">
    <location>
        <begin position="399"/>
        <end position="419"/>
    </location>
</feature>
<dbReference type="KEGG" id="lgi:LOTGIDRAFT_129447"/>
<evidence type="ECO:0000256" key="6">
    <source>
        <dbReference type="ARBA" id="ARBA00023136"/>
    </source>
</evidence>
<dbReference type="EMBL" id="KB203115">
    <property type="protein sequence ID" value="ESO86274.1"/>
    <property type="molecule type" value="Genomic_DNA"/>
</dbReference>
<evidence type="ECO:0000256" key="5">
    <source>
        <dbReference type="ARBA" id="ARBA00022989"/>
    </source>
</evidence>
<dbReference type="GeneID" id="20232956"/>
<evidence type="ECO:0000259" key="9">
    <source>
        <dbReference type="Pfam" id="PF07662"/>
    </source>
</evidence>
<comment type="similarity">
    <text evidence="2">Belongs to the concentrative nucleoside transporter (CNT) (TC 2.A.41) family.</text>
</comment>
<evidence type="ECO:0000259" key="8">
    <source>
        <dbReference type="Pfam" id="PF01773"/>
    </source>
</evidence>
<feature type="domain" description="Concentrative nucleoside transporter C-terminal" evidence="9">
    <location>
        <begin position="192"/>
        <end position="423"/>
    </location>
</feature>
<dbReference type="Pfam" id="PF01773">
    <property type="entry name" value="Nucleos_tra2_N"/>
    <property type="match status" value="1"/>
</dbReference>
<dbReference type="InterPro" id="IPR011657">
    <property type="entry name" value="CNT_C_dom"/>
</dbReference>
<dbReference type="InterPro" id="IPR002668">
    <property type="entry name" value="CNT_N_dom"/>
</dbReference>
<feature type="transmembrane region" description="Helical" evidence="7">
    <location>
        <begin position="79"/>
        <end position="107"/>
    </location>
</feature>
<evidence type="ECO:0000256" key="3">
    <source>
        <dbReference type="ARBA" id="ARBA00022475"/>
    </source>
</evidence>
<dbReference type="OMA" id="FTHFASY"/>
<evidence type="ECO:0000313" key="11">
    <source>
        <dbReference type="EMBL" id="ESO86274.1"/>
    </source>
</evidence>
<feature type="transmembrane region" description="Helical" evidence="7">
    <location>
        <begin position="315"/>
        <end position="333"/>
    </location>
</feature>
<dbReference type="OrthoDB" id="6075923at2759"/>
<evidence type="ECO:0000256" key="4">
    <source>
        <dbReference type="ARBA" id="ARBA00022692"/>
    </source>
</evidence>
<keyword evidence="3" id="KW-1003">Cell membrane</keyword>
<dbReference type="Pfam" id="PF07670">
    <property type="entry name" value="Gate"/>
    <property type="match status" value="1"/>
</dbReference>
<dbReference type="GO" id="GO:0005886">
    <property type="term" value="C:plasma membrane"/>
    <property type="evidence" value="ECO:0007669"/>
    <property type="project" value="UniProtKB-SubCell"/>
</dbReference>
<organism evidence="11 12">
    <name type="scientific">Lottia gigantea</name>
    <name type="common">Giant owl limpet</name>
    <dbReference type="NCBI Taxonomy" id="225164"/>
    <lineage>
        <taxon>Eukaryota</taxon>
        <taxon>Metazoa</taxon>
        <taxon>Spiralia</taxon>
        <taxon>Lophotrochozoa</taxon>
        <taxon>Mollusca</taxon>
        <taxon>Gastropoda</taxon>
        <taxon>Patellogastropoda</taxon>
        <taxon>Lottioidea</taxon>
        <taxon>Lottiidae</taxon>
        <taxon>Lottia</taxon>
    </lineage>
</organism>
<dbReference type="InterPro" id="IPR011642">
    <property type="entry name" value="Gate_dom"/>
</dbReference>
<feature type="transmembrane region" description="Helical" evidence="7">
    <location>
        <begin position="30"/>
        <end position="50"/>
    </location>
</feature>
<feature type="transmembrane region" description="Helical" evidence="7">
    <location>
        <begin position="7"/>
        <end position="24"/>
    </location>
</feature>
<feature type="transmembrane region" description="Helical" evidence="7">
    <location>
        <begin position="164"/>
        <end position="186"/>
    </location>
</feature>
<dbReference type="InterPro" id="IPR008276">
    <property type="entry name" value="C_nuclsd_transpt"/>
</dbReference>
<dbReference type="RefSeq" id="XP_009063046.1">
    <property type="nucleotide sequence ID" value="XM_009064798.1"/>
</dbReference>
<reference evidence="11 12" key="1">
    <citation type="journal article" date="2013" name="Nature">
        <title>Insights into bilaterian evolution from three spiralian genomes.</title>
        <authorList>
            <person name="Simakov O."/>
            <person name="Marletaz F."/>
            <person name="Cho S.J."/>
            <person name="Edsinger-Gonzales E."/>
            <person name="Havlak P."/>
            <person name="Hellsten U."/>
            <person name="Kuo D.H."/>
            <person name="Larsson T."/>
            <person name="Lv J."/>
            <person name="Arendt D."/>
            <person name="Savage R."/>
            <person name="Osoegawa K."/>
            <person name="de Jong P."/>
            <person name="Grimwood J."/>
            <person name="Chapman J.A."/>
            <person name="Shapiro H."/>
            <person name="Aerts A."/>
            <person name="Otillar R.P."/>
            <person name="Terry A.Y."/>
            <person name="Boore J.L."/>
            <person name="Grigoriev I.V."/>
            <person name="Lindberg D.R."/>
            <person name="Seaver E.C."/>
            <person name="Weisblat D.A."/>
            <person name="Putnam N.H."/>
            <person name="Rokhsar D.S."/>
        </authorList>
    </citation>
    <scope>NUCLEOTIDE SEQUENCE [LARGE SCALE GENOMIC DNA]</scope>
</reference>
<evidence type="ECO:0000256" key="2">
    <source>
        <dbReference type="ARBA" id="ARBA00009033"/>
    </source>
</evidence>
<dbReference type="GO" id="GO:0005415">
    <property type="term" value="F:nucleoside:sodium symporter activity"/>
    <property type="evidence" value="ECO:0007669"/>
    <property type="project" value="TreeGrafter"/>
</dbReference>
<dbReference type="PANTHER" id="PTHR10590:SF4">
    <property type="entry name" value="SOLUTE CARRIER FAMILY 28 MEMBER 3"/>
    <property type="match status" value="1"/>
</dbReference>
<evidence type="ECO:0000259" key="10">
    <source>
        <dbReference type="Pfam" id="PF07670"/>
    </source>
</evidence>
<protein>
    <recommendedName>
        <fullName evidence="13">Sodium/nucleoside cotransporter</fullName>
    </recommendedName>
</protein>
<feature type="domain" description="Nucleoside transporter/FeoB GTPase Gate" evidence="10">
    <location>
        <begin position="91"/>
        <end position="188"/>
    </location>
</feature>
<dbReference type="Pfam" id="PF07662">
    <property type="entry name" value="Nucleos_tra2_C"/>
    <property type="match status" value="1"/>
</dbReference>
<keyword evidence="12" id="KW-1185">Reference proteome</keyword>
<dbReference type="PANTHER" id="PTHR10590">
    <property type="entry name" value="SODIUM/NUCLEOSIDE COTRANSPORTER"/>
    <property type="match status" value="1"/>
</dbReference>
<evidence type="ECO:0000313" key="12">
    <source>
        <dbReference type="Proteomes" id="UP000030746"/>
    </source>
</evidence>
<feature type="domain" description="Concentrative nucleoside transporter N-terminal" evidence="8">
    <location>
        <begin position="11"/>
        <end position="82"/>
    </location>
</feature>
<keyword evidence="5 7" id="KW-1133">Transmembrane helix</keyword>
<evidence type="ECO:0000256" key="7">
    <source>
        <dbReference type="SAM" id="Phobius"/>
    </source>
</evidence>
<dbReference type="AlphaFoldDB" id="V4BB90"/>
<feature type="transmembrane region" description="Helical" evidence="7">
    <location>
        <begin position="370"/>
        <end position="392"/>
    </location>
</feature>